<organism evidence="2 3">
    <name type="scientific">Rhizoctonia solani AG-3 Rhs1AP</name>
    <dbReference type="NCBI Taxonomy" id="1086054"/>
    <lineage>
        <taxon>Eukaryota</taxon>
        <taxon>Fungi</taxon>
        <taxon>Dikarya</taxon>
        <taxon>Basidiomycota</taxon>
        <taxon>Agaricomycotina</taxon>
        <taxon>Agaricomycetes</taxon>
        <taxon>Cantharellales</taxon>
        <taxon>Ceratobasidiaceae</taxon>
        <taxon>Rhizoctonia</taxon>
    </lineage>
</organism>
<evidence type="ECO:0000313" key="3">
    <source>
        <dbReference type="Proteomes" id="UP000030108"/>
    </source>
</evidence>
<feature type="region of interest" description="Disordered" evidence="1">
    <location>
        <begin position="73"/>
        <end position="122"/>
    </location>
</feature>
<feature type="non-terminal residue" evidence="2">
    <location>
        <position position="294"/>
    </location>
</feature>
<accession>X8J9Y9</accession>
<proteinExistence type="predicted"/>
<feature type="region of interest" description="Disordered" evidence="1">
    <location>
        <begin position="1"/>
        <end position="59"/>
    </location>
</feature>
<sequence>MSSHSTPSKTPKRLVLTPGSRPEKDEPRVVDADDDDPDAWGPFEAAEPEPIHLSGPARSALGLSGVEKYGLGEKHSSLAGSQPPRAATLRPPTIHRARSAPRLKKAHAPHVPAPAPPVRPSPVVQQNVVVCRSVSSLGSSSSVQTRSSVRSKPRSRRSLQSDDDDDEPVSPCLVLTPESAYPDGLPSSTRARPVLVKQRSARFLRRGTPQPRSIEEDEPEPDLTSIIDAFRPPSAPPSPARRQRSIRSLRALLKDPKFPDVPVVCVASPGTVNAGGAGKALWIRDPGWDATVRK</sequence>
<dbReference type="OrthoDB" id="2536714at2759"/>
<gene>
    <name evidence="2" type="ORF">RSOL_367370</name>
</gene>
<feature type="compositionally biased region" description="Pro residues" evidence="1">
    <location>
        <begin position="111"/>
        <end position="120"/>
    </location>
</feature>
<feature type="region of interest" description="Disordered" evidence="1">
    <location>
        <begin position="134"/>
        <end position="245"/>
    </location>
</feature>
<dbReference type="AlphaFoldDB" id="X8J9Y9"/>
<evidence type="ECO:0000256" key="1">
    <source>
        <dbReference type="SAM" id="MobiDB-lite"/>
    </source>
</evidence>
<feature type="compositionally biased region" description="Basic and acidic residues" evidence="1">
    <location>
        <begin position="21"/>
        <end position="31"/>
    </location>
</feature>
<protein>
    <submittedName>
        <fullName evidence="2">Uncharacterized protein</fullName>
    </submittedName>
</protein>
<name>X8J9Y9_9AGAM</name>
<dbReference type="EMBL" id="JATN01000319">
    <property type="protein sequence ID" value="EUC60805.1"/>
    <property type="molecule type" value="Genomic_DNA"/>
</dbReference>
<comment type="caution">
    <text evidence="2">The sequence shown here is derived from an EMBL/GenBank/DDBJ whole genome shotgun (WGS) entry which is preliminary data.</text>
</comment>
<reference evidence="3" key="1">
    <citation type="journal article" date="2014" name="Genome Announc.">
        <title>Draft genome sequence of the plant-pathogenic soil fungus Rhizoctonia solani anastomosis group 3 strain Rhs1AP.</title>
        <authorList>
            <person name="Cubeta M.A."/>
            <person name="Thomas E."/>
            <person name="Dean R.A."/>
            <person name="Jabaji S."/>
            <person name="Neate S.M."/>
            <person name="Tavantzis S."/>
            <person name="Toda T."/>
            <person name="Vilgalys R."/>
            <person name="Bharathan N."/>
            <person name="Fedorova-Abrams N."/>
            <person name="Pakala S.B."/>
            <person name="Pakala S.M."/>
            <person name="Zafar N."/>
            <person name="Joardar V."/>
            <person name="Losada L."/>
            <person name="Nierman W.C."/>
        </authorList>
    </citation>
    <scope>NUCLEOTIDE SEQUENCE [LARGE SCALE GENOMIC DNA]</scope>
    <source>
        <strain evidence="3">AG-3</strain>
    </source>
</reference>
<feature type="compositionally biased region" description="Low complexity" evidence="1">
    <location>
        <begin position="134"/>
        <end position="148"/>
    </location>
</feature>
<feature type="compositionally biased region" description="Basic residues" evidence="1">
    <location>
        <begin position="93"/>
        <end position="108"/>
    </location>
</feature>
<dbReference type="Proteomes" id="UP000030108">
    <property type="component" value="Unassembled WGS sequence"/>
</dbReference>
<evidence type="ECO:0000313" key="2">
    <source>
        <dbReference type="EMBL" id="EUC60805.1"/>
    </source>
</evidence>